<evidence type="ECO:0000313" key="3">
    <source>
        <dbReference type="Proteomes" id="UP000825729"/>
    </source>
</evidence>
<dbReference type="Proteomes" id="UP000825729">
    <property type="component" value="Unassembled WGS sequence"/>
</dbReference>
<feature type="compositionally biased region" description="Polar residues" evidence="1">
    <location>
        <begin position="108"/>
        <end position="117"/>
    </location>
</feature>
<organism evidence="2 3">
    <name type="scientific">Aristolochia fimbriata</name>
    <name type="common">White veined hardy Dutchman's pipe vine</name>
    <dbReference type="NCBI Taxonomy" id="158543"/>
    <lineage>
        <taxon>Eukaryota</taxon>
        <taxon>Viridiplantae</taxon>
        <taxon>Streptophyta</taxon>
        <taxon>Embryophyta</taxon>
        <taxon>Tracheophyta</taxon>
        <taxon>Spermatophyta</taxon>
        <taxon>Magnoliopsida</taxon>
        <taxon>Magnoliidae</taxon>
        <taxon>Piperales</taxon>
        <taxon>Aristolochiaceae</taxon>
        <taxon>Aristolochia</taxon>
    </lineage>
</organism>
<dbReference type="AlphaFoldDB" id="A0AAV7EE89"/>
<reference evidence="2 3" key="1">
    <citation type="submission" date="2021-07" db="EMBL/GenBank/DDBJ databases">
        <title>The Aristolochia fimbriata genome: insights into angiosperm evolution, floral development and chemical biosynthesis.</title>
        <authorList>
            <person name="Jiao Y."/>
        </authorList>
    </citation>
    <scope>NUCLEOTIDE SEQUENCE [LARGE SCALE GENOMIC DNA]</scope>
    <source>
        <strain evidence="2">IBCAS-2021</strain>
        <tissue evidence="2">Leaf</tissue>
    </source>
</reference>
<proteinExistence type="predicted"/>
<dbReference type="PANTHER" id="PTHR38377">
    <property type="entry name" value="THREONINE-TRNA LIGASE 2"/>
    <property type="match status" value="1"/>
</dbReference>
<gene>
    <name evidence="2" type="ORF">H6P81_012314</name>
</gene>
<keyword evidence="3" id="KW-1185">Reference proteome</keyword>
<accession>A0AAV7EE89</accession>
<sequence>MVKAEENAIDLKPFYERASEAEERLSRLEAVVARKDESSSGNANSSTVVKELKMKLENMEAEIRSEQQKGQSLTTENEKLKYQMLHLRRSLDEAESEITNLRKDRPNGPNQDASNGEAQHRPVNMA</sequence>
<name>A0AAV7EE89_ARIFI</name>
<protein>
    <submittedName>
        <fullName evidence="2">Uncharacterized protein</fullName>
    </submittedName>
</protein>
<feature type="region of interest" description="Disordered" evidence="1">
    <location>
        <begin position="91"/>
        <end position="126"/>
    </location>
</feature>
<dbReference type="EMBL" id="JAINDJ010000005">
    <property type="protein sequence ID" value="KAG9446186.1"/>
    <property type="molecule type" value="Genomic_DNA"/>
</dbReference>
<dbReference type="PANTHER" id="PTHR38377:SF1">
    <property type="entry name" value="THREONINE-TRNA LIGASE 2"/>
    <property type="match status" value="1"/>
</dbReference>
<evidence type="ECO:0000256" key="1">
    <source>
        <dbReference type="SAM" id="MobiDB-lite"/>
    </source>
</evidence>
<comment type="caution">
    <text evidence="2">The sequence shown here is derived from an EMBL/GenBank/DDBJ whole genome shotgun (WGS) entry which is preliminary data.</text>
</comment>
<evidence type="ECO:0000313" key="2">
    <source>
        <dbReference type="EMBL" id="KAG9446186.1"/>
    </source>
</evidence>